<feature type="compositionally biased region" description="Basic residues" evidence="6">
    <location>
        <begin position="1"/>
        <end position="10"/>
    </location>
</feature>
<protein>
    <recommendedName>
        <fullName evidence="5">Transcription elongation factor 1 homolog</fullName>
    </recommendedName>
</protein>
<keyword evidence="5" id="KW-0805">Transcription regulation</keyword>
<keyword evidence="8" id="KW-1185">Reference proteome</keyword>
<dbReference type="AlphaFoldDB" id="A0A098VNI5"/>
<organism evidence="7 8">
    <name type="scientific">Mitosporidium daphniae</name>
    <dbReference type="NCBI Taxonomy" id="1485682"/>
    <lineage>
        <taxon>Eukaryota</taxon>
        <taxon>Fungi</taxon>
        <taxon>Fungi incertae sedis</taxon>
        <taxon>Microsporidia</taxon>
        <taxon>Mitosporidium</taxon>
    </lineage>
</organism>
<dbReference type="PANTHER" id="PTHR20934:SF0">
    <property type="entry name" value="TRANSCRIPTION ELONGATION FACTOR 1 HOMOLOG"/>
    <property type="match status" value="1"/>
</dbReference>
<dbReference type="EMBL" id="JMKJ01000570">
    <property type="protein sequence ID" value="KGG50618.1"/>
    <property type="molecule type" value="Genomic_DNA"/>
</dbReference>
<keyword evidence="5" id="KW-0804">Transcription</keyword>
<dbReference type="HOGENOM" id="CLU_2134117_0_0_1"/>
<gene>
    <name evidence="7" type="ORF">DI09_61p50</name>
</gene>
<keyword evidence="5" id="KW-0863">Zinc-finger</keyword>
<evidence type="ECO:0000256" key="2">
    <source>
        <dbReference type="ARBA" id="ARBA00009730"/>
    </source>
</evidence>
<evidence type="ECO:0000313" key="8">
    <source>
        <dbReference type="Proteomes" id="UP000029725"/>
    </source>
</evidence>
<evidence type="ECO:0000256" key="5">
    <source>
        <dbReference type="RuleBase" id="RU364033"/>
    </source>
</evidence>
<evidence type="ECO:0000256" key="1">
    <source>
        <dbReference type="ARBA" id="ARBA00004123"/>
    </source>
</evidence>
<comment type="similarity">
    <text evidence="2 5">Belongs to the ELOF1 family.</text>
</comment>
<keyword evidence="4 5" id="KW-0539">Nucleus</keyword>
<feature type="region of interest" description="Disordered" evidence="6">
    <location>
        <begin position="1"/>
        <end position="20"/>
    </location>
</feature>
<dbReference type="GO" id="GO:0006368">
    <property type="term" value="P:transcription elongation by RNA polymerase II"/>
    <property type="evidence" value="ECO:0007669"/>
    <property type="project" value="TreeGrafter"/>
</dbReference>
<proteinExistence type="inferred from homology"/>
<dbReference type="SUPFAM" id="SSF57783">
    <property type="entry name" value="Zinc beta-ribbon"/>
    <property type="match status" value="1"/>
</dbReference>
<dbReference type="OrthoDB" id="445983at2759"/>
<name>A0A098VNI5_9MICR</name>
<dbReference type="GO" id="GO:0008023">
    <property type="term" value="C:transcription elongation factor complex"/>
    <property type="evidence" value="ECO:0007669"/>
    <property type="project" value="TreeGrafter"/>
</dbReference>
<comment type="subcellular location">
    <subcellularLocation>
        <location evidence="1 5">Nucleus</location>
    </subcellularLocation>
</comment>
<sequence>MVRRKVKRKAPPSAAKRNNQRKLDVMFSCPICNHEKSVDCKLQTTRPRLPVSMEFLIVDLSQPIDVYSDWMDDFAAANKPLKPTPAPPTEEEPTAQVDPENWDEDSQDILSAY</sequence>
<comment type="function">
    <text evidence="5">Transcription elongation factor implicated in the maintenance of proper chromatin structure in actively transcribed regions.</text>
</comment>
<evidence type="ECO:0000256" key="3">
    <source>
        <dbReference type="ARBA" id="ARBA00022833"/>
    </source>
</evidence>
<dbReference type="GO" id="GO:0008270">
    <property type="term" value="F:zinc ion binding"/>
    <property type="evidence" value="ECO:0007669"/>
    <property type="project" value="UniProtKB-KW"/>
</dbReference>
<keyword evidence="5" id="KW-0479">Metal-binding</keyword>
<keyword evidence="3 5" id="KW-0862">Zinc</keyword>
<feature type="region of interest" description="Disordered" evidence="6">
    <location>
        <begin position="77"/>
        <end position="113"/>
    </location>
</feature>
<dbReference type="PANTHER" id="PTHR20934">
    <property type="entry name" value="TRANSCRIPTION ELONGATION FACTOR 1 HOMOLOG"/>
    <property type="match status" value="1"/>
</dbReference>
<evidence type="ECO:0000256" key="4">
    <source>
        <dbReference type="ARBA" id="ARBA00023242"/>
    </source>
</evidence>
<dbReference type="RefSeq" id="XP_013237063.1">
    <property type="nucleotide sequence ID" value="XM_013381609.1"/>
</dbReference>
<dbReference type="InterPro" id="IPR007808">
    <property type="entry name" value="Elf1"/>
</dbReference>
<dbReference type="Pfam" id="PF05129">
    <property type="entry name" value="Zn_ribbon_Elf1"/>
    <property type="match status" value="1"/>
</dbReference>
<dbReference type="InterPro" id="IPR038567">
    <property type="entry name" value="T_Elf1_sf"/>
</dbReference>
<dbReference type="Gene3D" id="2.20.25.190">
    <property type="match status" value="1"/>
</dbReference>
<evidence type="ECO:0000313" key="7">
    <source>
        <dbReference type="EMBL" id="KGG50618.1"/>
    </source>
</evidence>
<dbReference type="GeneID" id="25260496"/>
<dbReference type="GO" id="GO:0000993">
    <property type="term" value="F:RNA polymerase II complex binding"/>
    <property type="evidence" value="ECO:0007669"/>
    <property type="project" value="TreeGrafter"/>
</dbReference>
<reference evidence="7 8" key="1">
    <citation type="submission" date="2014-04" db="EMBL/GenBank/DDBJ databases">
        <title>A new species of microsporidia sheds light on the evolution of extreme parasitism.</title>
        <authorList>
            <person name="Haag K.L."/>
            <person name="James T.Y."/>
            <person name="Larsson R."/>
            <person name="Schaer T.M."/>
            <person name="Refardt D."/>
            <person name="Pombert J.-F."/>
            <person name="Ebert D."/>
        </authorList>
    </citation>
    <scope>NUCLEOTIDE SEQUENCE [LARGE SCALE GENOMIC DNA]</scope>
    <source>
        <strain evidence="7 8">UGP3</strain>
        <tissue evidence="7">Spores</tissue>
    </source>
</reference>
<evidence type="ECO:0000256" key="6">
    <source>
        <dbReference type="SAM" id="MobiDB-lite"/>
    </source>
</evidence>
<dbReference type="Proteomes" id="UP000029725">
    <property type="component" value="Unassembled WGS sequence"/>
</dbReference>
<comment type="caution">
    <text evidence="7">The sequence shown here is derived from an EMBL/GenBank/DDBJ whole genome shotgun (WGS) entry which is preliminary data.</text>
</comment>
<accession>A0A098VNI5</accession>
<dbReference type="VEuPathDB" id="MicrosporidiaDB:DI09_61p50"/>